<dbReference type="SUPFAM" id="SSF116726">
    <property type="entry name" value="TrkA C-terminal domain-like"/>
    <property type="match status" value="1"/>
</dbReference>
<dbReference type="InterPro" id="IPR003148">
    <property type="entry name" value="RCK_N"/>
</dbReference>
<evidence type="ECO:0000313" key="10">
    <source>
        <dbReference type="Proteomes" id="UP000266287"/>
    </source>
</evidence>
<evidence type="ECO:0000256" key="6">
    <source>
        <dbReference type="ARBA" id="ARBA00023065"/>
    </source>
</evidence>
<sequence>MNIIIVGGGGIGYSLARALLANKHQVTIIEHQPERCKELVKELSATVIGDDGTGFHAFEDADAEDADVVIALTGQDEDNLIACQLANHHFQVPHTIARVRNPQNKELFKKLGGVTTVVCTTSIISSTIEEEVPTNDTITLLTLKEGASIIEKEIKENSPGRNRRVADILLPKKCAIVSIIRKDQAIYPHSETILEINDRVLLLVAPGKRELLKKVI</sequence>
<dbReference type="PRINTS" id="PR00335">
    <property type="entry name" value="KUPTAKETRKA"/>
</dbReference>
<keyword evidence="2" id="KW-0813">Transport</keyword>
<dbReference type="SUPFAM" id="SSF51735">
    <property type="entry name" value="NAD(P)-binding Rossmann-fold domains"/>
    <property type="match status" value="1"/>
</dbReference>
<evidence type="ECO:0000313" key="9">
    <source>
        <dbReference type="EMBL" id="RII00248.1"/>
    </source>
</evidence>
<dbReference type="PROSITE" id="PS51201">
    <property type="entry name" value="RCK_N"/>
    <property type="match status" value="1"/>
</dbReference>
<dbReference type="PANTHER" id="PTHR43833:SF5">
    <property type="entry name" value="TRK SYSTEM POTASSIUM UPTAKE PROTEIN TRKA"/>
    <property type="match status" value="1"/>
</dbReference>
<evidence type="ECO:0000256" key="2">
    <source>
        <dbReference type="ARBA" id="ARBA00022448"/>
    </source>
</evidence>
<organism evidence="9 10">
    <name type="scientific">candidate division NPL-UPA2 bacterium Unc8</name>
    <dbReference type="NCBI Taxonomy" id="1980939"/>
    <lineage>
        <taxon>Bacteria</taxon>
    </lineage>
</organism>
<dbReference type="AlphaFoldDB" id="A0A399FV48"/>
<dbReference type="Pfam" id="PF02254">
    <property type="entry name" value="TrkA_N"/>
    <property type="match status" value="1"/>
</dbReference>
<dbReference type="PROSITE" id="PS51202">
    <property type="entry name" value="RCK_C"/>
    <property type="match status" value="1"/>
</dbReference>
<keyword evidence="4" id="KW-0630">Potassium</keyword>
<proteinExistence type="predicted"/>
<dbReference type="InterPro" id="IPR006036">
    <property type="entry name" value="K_uptake_TrkA"/>
</dbReference>
<dbReference type="Pfam" id="PF02080">
    <property type="entry name" value="TrkA_C"/>
    <property type="match status" value="1"/>
</dbReference>
<dbReference type="InterPro" id="IPR050721">
    <property type="entry name" value="Trk_Ktr_HKT_K-transport"/>
</dbReference>
<keyword evidence="6" id="KW-0406">Ion transport</keyword>
<dbReference type="Proteomes" id="UP000266287">
    <property type="component" value="Unassembled WGS sequence"/>
</dbReference>
<evidence type="ECO:0000259" key="7">
    <source>
        <dbReference type="PROSITE" id="PS51201"/>
    </source>
</evidence>
<evidence type="ECO:0000256" key="4">
    <source>
        <dbReference type="ARBA" id="ARBA00022958"/>
    </source>
</evidence>
<dbReference type="InterPro" id="IPR036721">
    <property type="entry name" value="RCK_C_sf"/>
</dbReference>
<dbReference type="InterPro" id="IPR036291">
    <property type="entry name" value="NAD(P)-bd_dom_sf"/>
</dbReference>
<dbReference type="Gene3D" id="3.40.50.720">
    <property type="entry name" value="NAD(P)-binding Rossmann-like Domain"/>
    <property type="match status" value="1"/>
</dbReference>
<feature type="domain" description="RCK N-terminal" evidence="7">
    <location>
        <begin position="1"/>
        <end position="118"/>
    </location>
</feature>
<dbReference type="EMBL" id="NDHY01000005">
    <property type="protein sequence ID" value="RII00248.1"/>
    <property type="molecule type" value="Genomic_DNA"/>
</dbReference>
<dbReference type="GO" id="GO:0005886">
    <property type="term" value="C:plasma membrane"/>
    <property type="evidence" value="ECO:0007669"/>
    <property type="project" value="InterPro"/>
</dbReference>
<dbReference type="GO" id="GO:0015079">
    <property type="term" value="F:potassium ion transmembrane transporter activity"/>
    <property type="evidence" value="ECO:0007669"/>
    <property type="project" value="InterPro"/>
</dbReference>
<dbReference type="InterPro" id="IPR006037">
    <property type="entry name" value="RCK_C"/>
</dbReference>
<accession>A0A399FV48</accession>
<keyword evidence="3" id="KW-0633">Potassium transport</keyword>
<feature type="domain" description="RCK C-terminal" evidence="8">
    <location>
        <begin position="135"/>
        <end position="216"/>
    </location>
</feature>
<evidence type="ECO:0000256" key="3">
    <source>
        <dbReference type="ARBA" id="ARBA00022538"/>
    </source>
</evidence>
<keyword evidence="5" id="KW-0520">NAD</keyword>
<comment type="caution">
    <text evidence="9">The sequence shown here is derived from an EMBL/GenBank/DDBJ whole genome shotgun (WGS) entry which is preliminary data.</text>
</comment>
<protein>
    <recommendedName>
        <fullName evidence="1">Trk system potassium uptake protein TrkA</fullName>
    </recommendedName>
</protein>
<name>A0A399FV48_UNCN2</name>
<evidence type="ECO:0000256" key="5">
    <source>
        <dbReference type="ARBA" id="ARBA00023027"/>
    </source>
</evidence>
<reference evidence="9 10" key="1">
    <citation type="submission" date="2018-08" db="EMBL/GenBank/DDBJ databases">
        <title>Draft genome of candidate division NPL-UPA2 bacterium Unc8 that adapted to ultra-basic serpentinizing groundwater.</title>
        <authorList>
            <person name="Ishii S."/>
            <person name="Suzuki S."/>
            <person name="Nealson K.H."/>
        </authorList>
    </citation>
    <scope>NUCLEOTIDE SEQUENCE [LARGE SCALE GENOMIC DNA]</scope>
    <source>
        <strain evidence="9">Unc8</strain>
    </source>
</reference>
<gene>
    <name evidence="9" type="ORF">B9J77_02885</name>
</gene>
<evidence type="ECO:0000259" key="8">
    <source>
        <dbReference type="PROSITE" id="PS51202"/>
    </source>
</evidence>
<dbReference type="PANTHER" id="PTHR43833">
    <property type="entry name" value="POTASSIUM CHANNEL PROTEIN 2-RELATED-RELATED"/>
    <property type="match status" value="1"/>
</dbReference>
<dbReference type="Gene3D" id="3.30.70.1450">
    <property type="entry name" value="Regulator of K+ conductance, C-terminal domain"/>
    <property type="match status" value="1"/>
</dbReference>
<evidence type="ECO:0000256" key="1">
    <source>
        <dbReference type="ARBA" id="ARBA00017378"/>
    </source>
</evidence>